<dbReference type="Pfam" id="PF00072">
    <property type="entry name" value="Response_reg"/>
    <property type="match status" value="1"/>
</dbReference>
<dbReference type="GO" id="GO:0006355">
    <property type="term" value="P:regulation of DNA-templated transcription"/>
    <property type="evidence" value="ECO:0007669"/>
    <property type="project" value="InterPro"/>
</dbReference>
<dbReference type="GO" id="GO:0005829">
    <property type="term" value="C:cytosol"/>
    <property type="evidence" value="ECO:0007669"/>
    <property type="project" value="TreeGrafter"/>
</dbReference>
<dbReference type="PANTHER" id="PTHR48111">
    <property type="entry name" value="REGULATOR OF RPOS"/>
    <property type="match status" value="1"/>
</dbReference>
<dbReference type="GO" id="GO:0032993">
    <property type="term" value="C:protein-DNA complex"/>
    <property type="evidence" value="ECO:0007669"/>
    <property type="project" value="TreeGrafter"/>
</dbReference>
<dbReference type="SMART" id="SM00448">
    <property type="entry name" value="REC"/>
    <property type="match status" value="1"/>
</dbReference>
<keyword evidence="7" id="KW-1185">Reference proteome</keyword>
<reference evidence="6" key="1">
    <citation type="submission" date="2020-04" db="EMBL/GenBank/DDBJ databases">
        <title>Description of Shewanella salipaludis sp. nov., isolated from a salt marsh.</title>
        <authorList>
            <person name="Park S."/>
            <person name="Yoon J.-H."/>
        </authorList>
    </citation>
    <scope>NUCLEOTIDE SEQUENCE</scope>
    <source>
        <strain evidence="6">SHSM-M6</strain>
    </source>
</reference>
<protein>
    <submittedName>
        <fullName evidence="6">Response regulator</fullName>
    </submittedName>
</protein>
<dbReference type="GO" id="GO:0000156">
    <property type="term" value="F:phosphorelay response regulator activity"/>
    <property type="evidence" value="ECO:0007669"/>
    <property type="project" value="TreeGrafter"/>
</dbReference>
<dbReference type="CDD" id="cd00383">
    <property type="entry name" value="trans_reg_C"/>
    <property type="match status" value="1"/>
</dbReference>
<evidence type="ECO:0000259" key="4">
    <source>
        <dbReference type="PROSITE" id="PS50110"/>
    </source>
</evidence>
<dbReference type="Gene3D" id="1.10.10.10">
    <property type="entry name" value="Winged helix-like DNA-binding domain superfamily/Winged helix DNA-binding domain"/>
    <property type="match status" value="1"/>
</dbReference>
<dbReference type="SUPFAM" id="SSF46894">
    <property type="entry name" value="C-terminal effector domain of the bipartite response regulators"/>
    <property type="match status" value="1"/>
</dbReference>
<dbReference type="PANTHER" id="PTHR48111:SF59">
    <property type="entry name" value="TRANSCRIPTIONAL REGULATORY PROTEIN BAER"/>
    <property type="match status" value="1"/>
</dbReference>
<dbReference type="GO" id="GO:0000976">
    <property type="term" value="F:transcription cis-regulatory region binding"/>
    <property type="evidence" value="ECO:0007669"/>
    <property type="project" value="TreeGrafter"/>
</dbReference>
<dbReference type="InterPro" id="IPR036388">
    <property type="entry name" value="WH-like_DNA-bd_sf"/>
</dbReference>
<dbReference type="SUPFAM" id="SSF52172">
    <property type="entry name" value="CheY-like"/>
    <property type="match status" value="1"/>
</dbReference>
<dbReference type="InterPro" id="IPR001867">
    <property type="entry name" value="OmpR/PhoB-type_DNA-bd"/>
</dbReference>
<dbReference type="SMART" id="SM00862">
    <property type="entry name" value="Trans_reg_C"/>
    <property type="match status" value="1"/>
</dbReference>
<feature type="modified residue" description="4-aspartylphosphate" evidence="2">
    <location>
        <position position="53"/>
    </location>
</feature>
<evidence type="ECO:0000256" key="3">
    <source>
        <dbReference type="PROSITE-ProRule" id="PRU01091"/>
    </source>
</evidence>
<feature type="domain" description="OmpR/PhoB-type" evidence="5">
    <location>
        <begin position="122"/>
        <end position="222"/>
    </location>
</feature>
<dbReference type="RefSeq" id="WP_169565060.1">
    <property type="nucleotide sequence ID" value="NZ_JAAXYH010000011.1"/>
</dbReference>
<evidence type="ECO:0000313" key="6">
    <source>
        <dbReference type="EMBL" id="NMH66334.1"/>
    </source>
</evidence>
<comment type="caution">
    <text evidence="6">The sequence shown here is derived from an EMBL/GenBank/DDBJ whole genome shotgun (WGS) entry which is preliminary data.</text>
</comment>
<feature type="domain" description="Response regulatory" evidence="4">
    <location>
        <begin position="4"/>
        <end position="117"/>
    </location>
</feature>
<dbReference type="Gene3D" id="3.40.50.2300">
    <property type="match status" value="1"/>
</dbReference>
<dbReference type="Gene3D" id="6.10.250.690">
    <property type="match status" value="1"/>
</dbReference>
<name>A0A972FW47_9GAMM</name>
<feature type="DNA-binding region" description="OmpR/PhoB-type" evidence="3">
    <location>
        <begin position="122"/>
        <end position="222"/>
    </location>
</feature>
<organism evidence="6 7">
    <name type="scientific">Shewanella salipaludis</name>
    <dbReference type="NCBI Taxonomy" id="2723052"/>
    <lineage>
        <taxon>Bacteria</taxon>
        <taxon>Pseudomonadati</taxon>
        <taxon>Pseudomonadota</taxon>
        <taxon>Gammaproteobacteria</taxon>
        <taxon>Alteromonadales</taxon>
        <taxon>Shewanellaceae</taxon>
        <taxon>Shewanella</taxon>
    </lineage>
</organism>
<dbReference type="Proteomes" id="UP000737113">
    <property type="component" value="Unassembled WGS sequence"/>
</dbReference>
<proteinExistence type="predicted"/>
<dbReference type="PROSITE" id="PS50110">
    <property type="entry name" value="RESPONSE_REGULATORY"/>
    <property type="match status" value="1"/>
</dbReference>
<dbReference type="InterPro" id="IPR011006">
    <property type="entry name" value="CheY-like_superfamily"/>
</dbReference>
<dbReference type="AlphaFoldDB" id="A0A972FW47"/>
<gene>
    <name evidence="6" type="ORF">HC757_14315</name>
</gene>
<dbReference type="PROSITE" id="PS51755">
    <property type="entry name" value="OMPR_PHOB"/>
    <property type="match status" value="1"/>
</dbReference>
<evidence type="ECO:0000256" key="1">
    <source>
        <dbReference type="ARBA" id="ARBA00023125"/>
    </source>
</evidence>
<evidence type="ECO:0000259" key="5">
    <source>
        <dbReference type="PROSITE" id="PS51755"/>
    </source>
</evidence>
<dbReference type="InterPro" id="IPR016032">
    <property type="entry name" value="Sig_transdc_resp-reg_C-effctor"/>
</dbReference>
<dbReference type="Pfam" id="PF00486">
    <property type="entry name" value="Trans_reg_C"/>
    <property type="match status" value="1"/>
</dbReference>
<sequence>MTHKVFIVEDEKSIAEVMQLYLQAEGLETRVFHDGNAVVEAVRSEAPSLMLLDLMLPGKDGLTICREVRAFSEVHVIMTTAKVEEVDRLLGLDTGADDYVCKPYSAREVVARVRAVLRRLDGRLTSAGPQLTVDESSLTLTYGGHKVVLTALEFRLFHLLYSHPNRIYSRGQILDLLYSDFRVLSERTVDSHIRNLRKKLAQLESPAEMIRSIYGLGYRFET</sequence>
<evidence type="ECO:0000313" key="7">
    <source>
        <dbReference type="Proteomes" id="UP000737113"/>
    </source>
</evidence>
<accession>A0A972FW47</accession>
<keyword evidence="2" id="KW-0597">Phosphoprotein</keyword>
<dbReference type="EMBL" id="JAAXYH010000011">
    <property type="protein sequence ID" value="NMH66334.1"/>
    <property type="molecule type" value="Genomic_DNA"/>
</dbReference>
<dbReference type="InterPro" id="IPR039420">
    <property type="entry name" value="WalR-like"/>
</dbReference>
<keyword evidence="1 3" id="KW-0238">DNA-binding</keyword>
<dbReference type="InterPro" id="IPR001789">
    <property type="entry name" value="Sig_transdc_resp-reg_receiver"/>
</dbReference>
<evidence type="ECO:0000256" key="2">
    <source>
        <dbReference type="PROSITE-ProRule" id="PRU00169"/>
    </source>
</evidence>